<sequence length="55" mass="6536">MIYFPSNNSGFYAQLTLAFTLSLPFNPIFRARRICYKVCQKFAFMFCCVLRNRLL</sequence>
<gene>
    <name evidence="2" type="ORF">HMPREF3208_00716</name>
</gene>
<accession>A0A133NX81</accession>
<keyword evidence="1" id="KW-0812">Transmembrane</keyword>
<dbReference type="PATRIC" id="fig|2702.100.peg.696"/>
<evidence type="ECO:0000313" key="3">
    <source>
        <dbReference type="Proteomes" id="UP000070687"/>
    </source>
</evidence>
<dbReference type="AlphaFoldDB" id="A0A133NX81"/>
<keyword evidence="1" id="KW-1133">Transmembrane helix</keyword>
<reference evidence="2 3" key="1">
    <citation type="submission" date="2016-01" db="EMBL/GenBank/DDBJ databases">
        <authorList>
            <person name="Oliw E.H."/>
        </authorList>
    </citation>
    <scope>NUCLEOTIDE SEQUENCE [LARGE SCALE GENOMIC DNA]</scope>
    <source>
        <strain evidence="2 3">PSS_7772B</strain>
    </source>
</reference>
<evidence type="ECO:0000256" key="1">
    <source>
        <dbReference type="SAM" id="Phobius"/>
    </source>
</evidence>
<name>A0A133NX81_GARVA</name>
<keyword evidence="1" id="KW-0472">Membrane</keyword>
<dbReference type="EMBL" id="LRQB01000040">
    <property type="protein sequence ID" value="KXA20904.1"/>
    <property type="molecule type" value="Genomic_DNA"/>
</dbReference>
<proteinExistence type="predicted"/>
<feature type="transmembrane region" description="Helical" evidence="1">
    <location>
        <begin position="12"/>
        <end position="29"/>
    </location>
</feature>
<evidence type="ECO:0000313" key="2">
    <source>
        <dbReference type="EMBL" id="KXA20904.1"/>
    </source>
</evidence>
<comment type="caution">
    <text evidence="2">The sequence shown here is derived from an EMBL/GenBank/DDBJ whole genome shotgun (WGS) entry which is preliminary data.</text>
</comment>
<organism evidence="2 3">
    <name type="scientific">Gardnerella vaginalis</name>
    <dbReference type="NCBI Taxonomy" id="2702"/>
    <lineage>
        <taxon>Bacteria</taxon>
        <taxon>Bacillati</taxon>
        <taxon>Actinomycetota</taxon>
        <taxon>Actinomycetes</taxon>
        <taxon>Bifidobacteriales</taxon>
        <taxon>Bifidobacteriaceae</taxon>
        <taxon>Gardnerella</taxon>
    </lineage>
</organism>
<dbReference type="Proteomes" id="UP000070687">
    <property type="component" value="Unassembled WGS sequence"/>
</dbReference>
<protein>
    <submittedName>
        <fullName evidence="2">Uncharacterized protein</fullName>
    </submittedName>
</protein>